<reference evidence="12 13" key="1">
    <citation type="submission" date="2018-06" db="EMBL/GenBank/DDBJ databases">
        <title>Complete Genome Sequence of Desulfobacter hydrogenophilus (DSM3380).</title>
        <authorList>
            <person name="Marietou A."/>
            <person name="Schreiber L."/>
            <person name="Marshall I."/>
            <person name="Jorgensen B."/>
        </authorList>
    </citation>
    <scope>NUCLEOTIDE SEQUENCE [LARGE SCALE GENOMIC DNA]</scope>
    <source>
        <strain evidence="12 13">DSM 3380</strain>
    </source>
</reference>
<dbReference type="Gene3D" id="1.10.10.160">
    <property type="match status" value="1"/>
</dbReference>
<gene>
    <name evidence="12" type="primary">recC</name>
    <name evidence="12" type="ORF">DO021_15495</name>
    <name evidence="11" type="ORF">EYB58_11890</name>
</gene>
<keyword evidence="3" id="KW-0227">DNA damage</keyword>
<dbReference type="AlphaFoldDB" id="A0A328F903"/>
<dbReference type="InterPro" id="IPR027417">
    <property type="entry name" value="P-loop_NTPase"/>
</dbReference>
<evidence type="ECO:0000256" key="2">
    <source>
        <dbReference type="ARBA" id="ARBA00022741"/>
    </source>
</evidence>
<keyword evidence="6" id="KW-0269">Exonuclease</keyword>
<dbReference type="GO" id="GO:0008854">
    <property type="term" value="F:exodeoxyribonuclease V activity"/>
    <property type="evidence" value="ECO:0007669"/>
    <property type="project" value="UniProtKB-EC"/>
</dbReference>
<dbReference type="GO" id="GO:0005524">
    <property type="term" value="F:ATP binding"/>
    <property type="evidence" value="ECO:0007669"/>
    <property type="project" value="UniProtKB-KW"/>
</dbReference>
<dbReference type="SUPFAM" id="SSF52980">
    <property type="entry name" value="Restriction endonuclease-like"/>
    <property type="match status" value="1"/>
</dbReference>
<keyword evidence="14" id="KW-1185">Reference proteome</keyword>
<dbReference type="EMBL" id="QLNI01000032">
    <property type="protein sequence ID" value="RAM01091.1"/>
    <property type="molecule type" value="Genomic_DNA"/>
</dbReference>
<accession>A0A328F903</accession>
<evidence type="ECO:0000313" key="11">
    <source>
        <dbReference type="EMBL" id="QBH13565.1"/>
    </source>
</evidence>
<evidence type="ECO:0000256" key="3">
    <source>
        <dbReference type="ARBA" id="ARBA00022763"/>
    </source>
</evidence>
<dbReference type="EMBL" id="CP036313">
    <property type="protein sequence ID" value="QBH13565.1"/>
    <property type="molecule type" value="Genomic_DNA"/>
</dbReference>
<dbReference type="HAMAP" id="MF_01486">
    <property type="entry name" value="RecC"/>
    <property type="match status" value="1"/>
</dbReference>
<dbReference type="Pfam" id="PF04257">
    <property type="entry name" value="Exonuc_V_gamma"/>
    <property type="match status" value="1"/>
</dbReference>
<evidence type="ECO:0000259" key="10">
    <source>
        <dbReference type="Pfam" id="PF17946"/>
    </source>
</evidence>
<dbReference type="Gene3D" id="3.40.50.10930">
    <property type="match status" value="1"/>
</dbReference>
<keyword evidence="8" id="KW-0238">DNA-binding</keyword>
<dbReference type="PANTHER" id="PTHR30591:SF1">
    <property type="entry name" value="RECBCD ENZYME SUBUNIT RECC"/>
    <property type="match status" value="1"/>
</dbReference>
<dbReference type="GO" id="GO:0009338">
    <property type="term" value="C:exodeoxyribonuclease V complex"/>
    <property type="evidence" value="ECO:0007669"/>
    <property type="project" value="InterPro"/>
</dbReference>
<dbReference type="Proteomes" id="UP000248798">
    <property type="component" value="Unassembled WGS sequence"/>
</dbReference>
<dbReference type="PROSITE" id="PS00018">
    <property type="entry name" value="EF_HAND_1"/>
    <property type="match status" value="1"/>
</dbReference>
<dbReference type="InterPro" id="IPR013986">
    <property type="entry name" value="DExx_box_DNA_helicase_dom_sf"/>
</dbReference>
<dbReference type="OrthoDB" id="9762834at2"/>
<dbReference type="InterPro" id="IPR006697">
    <property type="entry name" value="RecC"/>
</dbReference>
<organism evidence="12 13">
    <name type="scientific">Desulfobacter hydrogenophilus</name>
    <dbReference type="NCBI Taxonomy" id="2291"/>
    <lineage>
        <taxon>Bacteria</taxon>
        <taxon>Pseudomonadati</taxon>
        <taxon>Thermodesulfobacteriota</taxon>
        <taxon>Desulfobacteria</taxon>
        <taxon>Desulfobacterales</taxon>
        <taxon>Desulfobacteraceae</taxon>
        <taxon>Desulfobacter</taxon>
    </lineage>
</organism>
<protein>
    <submittedName>
        <fullName evidence="12">Exodeoxyribonuclease V subunit gamma</fullName>
        <ecNumber evidence="12">3.1.11.5</ecNumber>
    </submittedName>
</protein>
<dbReference type="Pfam" id="PF17946">
    <property type="entry name" value="RecC_C"/>
    <property type="match status" value="1"/>
</dbReference>
<dbReference type="InterPro" id="IPR041500">
    <property type="entry name" value="RecC_C"/>
</dbReference>
<keyword evidence="4 12" id="KW-0378">Hydrolase</keyword>
<feature type="domain" description="RecC C-terminal" evidence="10">
    <location>
        <begin position="851"/>
        <end position="1104"/>
    </location>
</feature>
<evidence type="ECO:0000313" key="13">
    <source>
        <dbReference type="Proteomes" id="UP000248798"/>
    </source>
</evidence>
<evidence type="ECO:0000256" key="9">
    <source>
        <dbReference type="ARBA" id="ARBA00023204"/>
    </source>
</evidence>
<sequence>MKNNSGQSLSSGLSIIHSNHLEYLKQVAVEWIKNHPLQVLETEQFIVQSNGMAQWLKLALAANEGCGISAGIEMKLPGRYVWAAYRAVLGSDTIPEESPYDKDRLIWRIFRLLPMLSDESIFDPLNRFLEQDKDLRKRSQLAGHLADLYDQYQVYRADWLEDWAKGRNHLARVAGTPVPLNENQKWQAELWRRIKADVPDECRTIGRADLHHKFLEKARTLDGQRPGELPPRVIVFGISSLPRQVLETLYAVSSMCQVLLFVHNPCRHFWADIIEDRELLRIEHARHKTKAGMPIPLAPEQLHQHANPLLAAWGKQGRDYIGLLYGYDEPKNYETDFSQIDLFEDFTVPGAYNPILKQVQQAILDLSPLPSDEEKKQMVAPKDESICFHIAHSRQREVEVLQDQLLYCYETIEDLKPRDVIVMTPDIEAYAPHIEAVFGNLSSTDSRFIPFTIADKPNRESVPLLKALETLLHLPDSRMGVSEVMDLLDVGAFRKRFCIEATDLPKLRQWTEGAGISWGLNGEQRTLFDLPGGLEQNTWAFGLDRMLLGYAVGNGGEWNGIEPYDEVGGLDAALVGPLYDVIGQLESVWQDLNQTGNPAAWCQNIRNLARDCFLVQESQDQLTLSRLDQILDQWLDACTQAQLDEELPLAVVREFILAKMKESSISQRFLAGMVNFGTLMPMRAIPFKVVCLLGMNDGEFPRSHPPLDFDLMAGKGLYRPGDRSRREDDRYLFLEALLSARERLYISYVGRDDRDNSERMPSVLVGQFRDYIKAGWRLDNAGDENPSRALLDILTCLHPLQPFSRDYFLNNNSGLFTYSHEWRISLDSEEAKRPDKDRNQLLDAPDFEGILNLGSLIRFFKNPVKYFLNQRLSIRFDDLSLTNQDQEPFALDFLAPFGLGKQLLEAGLHAVDSDVCSAVTTEALRLTRTGNLPMAGFGNLAADELSGPVMNMLEGHQTLLDQWPCPCDPLEISLRIESDKMPAAFLDDWLDKIYEINDSQKTGNLNSLARFARWDFYPKPIMGSKGKVNRIHSLAGLWVKHVAGCAQGVHLTSHLVAPDGIAVLSPITQSQACTCLETMFFYVFMGLSRPLPVTAKTGLAYAHALMTKNDEDKAKAEATKTYEGDGYNSDGELGYDAYLRRAYHGFDYLWQAYDNHFVSLCQTLYEPLVSALEKEV</sequence>
<dbReference type="RefSeq" id="WP_111958297.1">
    <property type="nucleotide sequence ID" value="NZ_CP036313.1"/>
</dbReference>
<dbReference type="PANTHER" id="PTHR30591">
    <property type="entry name" value="RECBCD ENZYME SUBUNIT RECC"/>
    <property type="match status" value="1"/>
</dbReference>
<dbReference type="GO" id="GO:0004386">
    <property type="term" value="F:helicase activity"/>
    <property type="evidence" value="ECO:0007669"/>
    <property type="project" value="UniProtKB-KW"/>
</dbReference>
<dbReference type="Gene3D" id="3.40.50.300">
    <property type="entry name" value="P-loop containing nucleotide triphosphate hydrolases"/>
    <property type="match status" value="2"/>
</dbReference>
<evidence type="ECO:0000256" key="5">
    <source>
        <dbReference type="ARBA" id="ARBA00022806"/>
    </source>
</evidence>
<dbReference type="GO" id="GO:0006281">
    <property type="term" value="P:DNA repair"/>
    <property type="evidence" value="ECO:0007669"/>
    <property type="project" value="UniProtKB-KW"/>
</dbReference>
<reference evidence="11 14" key="2">
    <citation type="submission" date="2019-02" db="EMBL/GenBank/DDBJ databases">
        <title>Complete genome sequence of Desulfobacter hydrogenophilus AcRS1.</title>
        <authorList>
            <person name="Marietou A."/>
            <person name="Lund M.B."/>
            <person name="Marshall I.P.G."/>
            <person name="Schreiber L."/>
            <person name="Jorgensen B."/>
        </authorList>
    </citation>
    <scope>NUCLEOTIDE SEQUENCE [LARGE SCALE GENOMIC DNA]</scope>
    <source>
        <strain evidence="11 14">AcRS1</strain>
    </source>
</reference>
<dbReference type="SUPFAM" id="SSF52540">
    <property type="entry name" value="P-loop containing nucleoside triphosphate hydrolases"/>
    <property type="match status" value="2"/>
</dbReference>
<dbReference type="GO" id="GO:0006310">
    <property type="term" value="P:DNA recombination"/>
    <property type="evidence" value="ECO:0007669"/>
    <property type="project" value="TreeGrafter"/>
</dbReference>
<keyword evidence="2" id="KW-0547">Nucleotide-binding</keyword>
<dbReference type="GO" id="GO:0003677">
    <property type="term" value="F:DNA binding"/>
    <property type="evidence" value="ECO:0007669"/>
    <property type="project" value="UniProtKB-KW"/>
</dbReference>
<evidence type="ECO:0000256" key="8">
    <source>
        <dbReference type="ARBA" id="ARBA00023125"/>
    </source>
</evidence>
<dbReference type="Gene3D" id="1.10.10.990">
    <property type="match status" value="1"/>
</dbReference>
<evidence type="ECO:0000256" key="4">
    <source>
        <dbReference type="ARBA" id="ARBA00022801"/>
    </source>
</evidence>
<evidence type="ECO:0000256" key="1">
    <source>
        <dbReference type="ARBA" id="ARBA00022722"/>
    </source>
</evidence>
<dbReference type="NCBIfam" id="TIGR01450">
    <property type="entry name" value="recC"/>
    <property type="match status" value="1"/>
</dbReference>
<keyword evidence="7" id="KW-0067">ATP-binding</keyword>
<evidence type="ECO:0000313" key="14">
    <source>
        <dbReference type="Proteomes" id="UP000293902"/>
    </source>
</evidence>
<evidence type="ECO:0000256" key="6">
    <source>
        <dbReference type="ARBA" id="ARBA00022839"/>
    </source>
</evidence>
<dbReference type="EC" id="3.1.11.5" evidence="12"/>
<dbReference type="InterPro" id="IPR018247">
    <property type="entry name" value="EF_Hand_1_Ca_BS"/>
</dbReference>
<dbReference type="Proteomes" id="UP000293902">
    <property type="component" value="Chromosome"/>
</dbReference>
<keyword evidence="5" id="KW-0347">Helicase</keyword>
<name>A0A328F903_9BACT</name>
<evidence type="ECO:0000313" key="12">
    <source>
        <dbReference type="EMBL" id="RAM01091.1"/>
    </source>
</evidence>
<dbReference type="InterPro" id="IPR011335">
    <property type="entry name" value="Restrct_endonuc-II-like"/>
</dbReference>
<keyword evidence="9" id="KW-0234">DNA repair</keyword>
<dbReference type="PIRSF" id="PIRSF000980">
    <property type="entry name" value="RecC"/>
    <property type="match status" value="1"/>
</dbReference>
<evidence type="ECO:0000256" key="7">
    <source>
        <dbReference type="ARBA" id="ARBA00022840"/>
    </source>
</evidence>
<keyword evidence="1" id="KW-0540">Nuclease</keyword>
<proteinExistence type="inferred from homology"/>